<protein>
    <submittedName>
        <fullName evidence="1">Uncharacterized protein</fullName>
    </submittedName>
</protein>
<reference evidence="1" key="1">
    <citation type="submission" date="2014-05" db="EMBL/GenBank/DDBJ databases">
        <authorList>
            <person name="Chronopoulou M."/>
        </authorList>
    </citation>
    <scope>NUCLEOTIDE SEQUENCE</scope>
    <source>
        <tissue evidence="1">Whole organism</tissue>
    </source>
</reference>
<accession>A0A0K2TTV0</accession>
<dbReference type="EMBL" id="HACA01012093">
    <property type="protein sequence ID" value="CDW29454.1"/>
    <property type="molecule type" value="Transcribed_RNA"/>
</dbReference>
<feature type="non-terminal residue" evidence="1">
    <location>
        <position position="38"/>
    </location>
</feature>
<dbReference type="AlphaFoldDB" id="A0A0K2TTV0"/>
<name>A0A0K2TTV0_LEPSM</name>
<sequence length="38" mass="4557">MPFTSNHKPQNMESQIIIKILLFCLRNNEYFIAFLKIT</sequence>
<evidence type="ECO:0000313" key="1">
    <source>
        <dbReference type="EMBL" id="CDW29454.1"/>
    </source>
</evidence>
<proteinExistence type="predicted"/>
<organism evidence="1">
    <name type="scientific">Lepeophtheirus salmonis</name>
    <name type="common">Salmon louse</name>
    <name type="synonym">Caligus salmonis</name>
    <dbReference type="NCBI Taxonomy" id="72036"/>
    <lineage>
        <taxon>Eukaryota</taxon>
        <taxon>Metazoa</taxon>
        <taxon>Ecdysozoa</taxon>
        <taxon>Arthropoda</taxon>
        <taxon>Crustacea</taxon>
        <taxon>Multicrustacea</taxon>
        <taxon>Hexanauplia</taxon>
        <taxon>Copepoda</taxon>
        <taxon>Siphonostomatoida</taxon>
        <taxon>Caligidae</taxon>
        <taxon>Lepeophtheirus</taxon>
    </lineage>
</organism>